<feature type="site" description="Transition state stabilizer" evidence="9">
    <location>
        <position position="141"/>
    </location>
</feature>
<feature type="binding site" evidence="8">
    <location>
        <position position="139"/>
    </location>
    <ligand>
        <name>Mg(2+)</name>
        <dbReference type="ChEBI" id="CHEBI:18420"/>
        <label>1</label>
    </ligand>
</feature>
<keyword evidence="4 8" id="KW-0479">Metal-binding</keyword>
<comment type="caution">
    <text evidence="11">The sequence shown here is derived from an EMBL/GenBank/DDBJ whole genome shotgun (WGS) entry which is preliminary data.</text>
</comment>
<dbReference type="InterPro" id="IPR036691">
    <property type="entry name" value="Endo/exonu/phosph_ase_sf"/>
</dbReference>
<evidence type="ECO:0000256" key="5">
    <source>
        <dbReference type="ARBA" id="ARBA00022801"/>
    </source>
</evidence>
<dbReference type="Proteomes" id="UP000596742">
    <property type="component" value="Unassembled WGS sequence"/>
</dbReference>
<keyword evidence="6 8" id="KW-0460">Magnesium</keyword>
<dbReference type="SUPFAM" id="SSF56219">
    <property type="entry name" value="DNase I-like"/>
    <property type="match status" value="1"/>
</dbReference>
<dbReference type="PANTHER" id="PTHR22748">
    <property type="entry name" value="AP ENDONUCLEASE"/>
    <property type="match status" value="1"/>
</dbReference>
<dbReference type="GO" id="GO:0008311">
    <property type="term" value="F:double-stranded DNA 3'-5' DNA exonuclease activity"/>
    <property type="evidence" value="ECO:0007669"/>
    <property type="project" value="UniProtKB-EC"/>
</dbReference>
<name>A0A8B6DYI2_MYTGA</name>
<dbReference type="Gene3D" id="3.60.10.10">
    <property type="entry name" value="Endonuclease/exonuclease/phosphatase"/>
    <property type="match status" value="1"/>
</dbReference>
<sequence length="248" mass="29139">MAVTIGALNCRGLSEEVKRRDIFDRCNKKYDITILCDTHCTKERENKWRNEWGYQAYFCSFTGHSRGVAILLNNKFKVTVHKEYKHKEGNYLILDMTIHEYRITLAGIYGPNNDNPSFFSEVQEVISNIQNSSIIMAGDWNVVQDYEIDTLNYKTKNNVKAHTKLIEIKNSLDLVDVWRANNPDKKRYTWRGPEHKQSRLDYFLISTDFESLVNKSDIDISYRSDHSPVSLSLKFYNQERGRGTWKFQ</sequence>
<evidence type="ECO:0000313" key="11">
    <source>
        <dbReference type="EMBL" id="VDI26243.1"/>
    </source>
</evidence>
<dbReference type="InterPro" id="IPR005135">
    <property type="entry name" value="Endo/exonuclease/phosphatase"/>
</dbReference>
<accession>A0A8B6DYI2</accession>
<feature type="binding site" evidence="8">
    <location>
        <position position="141"/>
    </location>
    <ligand>
        <name>Mg(2+)</name>
        <dbReference type="ChEBI" id="CHEBI:18420"/>
        <label>1</label>
    </ligand>
</feature>
<comment type="similarity">
    <text evidence="2">Belongs to the DNA repair enzymes AP/ExoA family.</text>
</comment>
<feature type="binding site" evidence="8">
    <location>
        <position position="226"/>
    </location>
    <ligand>
        <name>Mg(2+)</name>
        <dbReference type="ChEBI" id="CHEBI:18420"/>
        <label>1</label>
    </ligand>
</feature>
<evidence type="ECO:0000313" key="12">
    <source>
        <dbReference type="Proteomes" id="UP000596742"/>
    </source>
</evidence>
<evidence type="ECO:0000256" key="7">
    <source>
        <dbReference type="PIRSR" id="PIRSR604808-1"/>
    </source>
</evidence>
<dbReference type="GO" id="GO:0046872">
    <property type="term" value="F:metal ion binding"/>
    <property type="evidence" value="ECO:0007669"/>
    <property type="project" value="UniProtKB-KW"/>
</dbReference>
<evidence type="ECO:0000256" key="8">
    <source>
        <dbReference type="PIRSR" id="PIRSR604808-2"/>
    </source>
</evidence>
<feature type="active site" evidence="7">
    <location>
        <position position="109"/>
    </location>
</feature>
<keyword evidence="12" id="KW-1185">Reference proteome</keyword>
<dbReference type="GO" id="GO:0006284">
    <property type="term" value="P:base-excision repair"/>
    <property type="evidence" value="ECO:0007669"/>
    <property type="project" value="TreeGrafter"/>
</dbReference>
<dbReference type="Pfam" id="PF03372">
    <property type="entry name" value="Exo_endo_phos"/>
    <property type="match status" value="1"/>
</dbReference>
<feature type="domain" description="Endonuclease/exonuclease/phosphatase" evidence="10">
    <location>
        <begin position="8"/>
        <end position="226"/>
    </location>
</feature>
<dbReference type="GO" id="GO:0003906">
    <property type="term" value="F:DNA-(apurinic or apyrimidinic site) endonuclease activity"/>
    <property type="evidence" value="ECO:0007669"/>
    <property type="project" value="TreeGrafter"/>
</dbReference>
<dbReference type="PANTHER" id="PTHR22748:SF26">
    <property type="entry name" value="ENDONUCLEASE_EXONUCLEASE_PHOSPHATASE DOMAIN-CONTAINING PROTEIN"/>
    <property type="match status" value="1"/>
</dbReference>
<evidence type="ECO:0000259" key="10">
    <source>
        <dbReference type="Pfam" id="PF03372"/>
    </source>
</evidence>
<dbReference type="GO" id="GO:0005634">
    <property type="term" value="C:nucleus"/>
    <property type="evidence" value="ECO:0007669"/>
    <property type="project" value="TreeGrafter"/>
</dbReference>
<protein>
    <recommendedName>
        <fullName evidence="3">exodeoxyribonuclease III</fullName>
        <ecNumber evidence="3">3.1.11.2</ecNumber>
    </recommendedName>
</protein>
<evidence type="ECO:0000256" key="1">
    <source>
        <dbReference type="ARBA" id="ARBA00000493"/>
    </source>
</evidence>
<feature type="site" description="Important for catalytic activity" evidence="9">
    <location>
        <position position="201"/>
    </location>
</feature>
<evidence type="ECO:0000256" key="4">
    <source>
        <dbReference type="ARBA" id="ARBA00022723"/>
    </source>
</evidence>
<feature type="binding site" evidence="8">
    <location>
        <position position="225"/>
    </location>
    <ligand>
        <name>Mg(2+)</name>
        <dbReference type="ChEBI" id="CHEBI:18420"/>
        <label>1</label>
    </ligand>
</feature>
<dbReference type="EC" id="3.1.11.2" evidence="3"/>
<dbReference type="CDD" id="cd09076">
    <property type="entry name" value="L1-EN"/>
    <property type="match status" value="1"/>
</dbReference>
<evidence type="ECO:0000256" key="9">
    <source>
        <dbReference type="PIRSR" id="PIRSR604808-3"/>
    </source>
</evidence>
<evidence type="ECO:0000256" key="6">
    <source>
        <dbReference type="ARBA" id="ARBA00022842"/>
    </source>
</evidence>
<proteinExistence type="inferred from homology"/>
<gene>
    <name evidence="11" type="ORF">MGAL_10B052871</name>
</gene>
<comment type="catalytic activity">
    <reaction evidence="1">
        <text>Exonucleolytic cleavage in the 3'- to 5'-direction to yield nucleoside 5'-phosphates.</text>
        <dbReference type="EC" id="3.1.11.2"/>
    </reaction>
</comment>
<organism evidence="11 12">
    <name type="scientific">Mytilus galloprovincialis</name>
    <name type="common">Mediterranean mussel</name>
    <dbReference type="NCBI Taxonomy" id="29158"/>
    <lineage>
        <taxon>Eukaryota</taxon>
        <taxon>Metazoa</taxon>
        <taxon>Spiralia</taxon>
        <taxon>Lophotrochozoa</taxon>
        <taxon>Mollusca</taxon>
        <taxon>Bivalvia</taxon>
        <taxon>Autobranchia</taxon>
        <taxon>Pteriomorphia</taxon>
        <taxon>Mytilida</taxon>
        <taxon>Mytiloidea</taxon>
        <taxon>Mytilidae</taxon>
        <taxon>Mytilinae</taxon>
        <taxon>Mytilus</taxon>
    </lineage>
</organism>
<feature type="active site" description="Proton acceptor" evidence="7">
    <location>
        <position position="226"/>
    </location>
</feature>
<dbReference type="AlphaFoldDB" id="A0A8B6DYI2"/>
<feature type="site" description="Interaction with DNA substrate" evidence="9">
    <location>
        <position position="226"/>
    </location>
</feature>
<comment type="cofactor">
    <cofactor evidence="8">
        <name>Mg(2+)</name>
        <dbReference type="ChEBI" id="CHEBI:18420"/>
    </cofactor>
    <cofactor evidence="8">
        <name>Mn(2+)</name>
        <dbReference type="ChEBI" id="CHEBI:29035"/>
    </cofactor>
    <text evidence="8">Probably binds two magnesium or manganese ions per subunit.</text>
</comment>
<evidence type="ECO:0000256" key="2">
    <source>
        <dbReference type="ARBA" id="ARBA00007092"/>
    </source>
</evidence>
<feature type="active site" description="Proton donor/acceptor" evidence="7">
    <location>
        <position position="139"/>
    </location>
</feature>
<dbReference type="EMBL" id="UYJE01004224">
    <property type="protein sequence ID" value="VDI26243.1"/>
    <property type="molecule type" value="Genomic_DNA"/>
</dbReference>
<keyword evidence="5" id="KW-0378">Hydrolase</keyword>
<dbReference type="InterPro" id="IPR004808">
    <property type="entry name" value="AP_endonuc_1"/>
</dbReference>
<reference evidence="11" key="1">
    <citation type="submission" date="2018-11" db="EMBL/GenBank/DDBJ databases">
        <authorList>
            <person name="Alioto T."/>
            <person name="Alioto T."/>
        </authorList>
    </citation>
    <scope>NUCLEOTIDE SEQUENCE</scope>
</reference>
<dbReference type="OrthoDB" id="5593012at2759"/>
<keyword evidence="8" id="KW-0464">Manganese</keyword>
<dbReference type="GO" id="GO:0008081">
    <property type="term" value="F:phosphoric diester hydrolase activity"/>
    <property type="evidence" value="ECO:0007669"/>
    <property type="project" value="TreeGrafter"/>
</dbReference>
<evidence type="ECO:0000256" key="3">
    <source>
        <dbReference type="ARBA" id="ARBA00012115"/>
    </source>
</evidence>